<dbReference type="OrthoDB" id="424974at2759"/>
<keyword evidence="7" id="KW-1185">Reference proteome</keyword>
<sequence>MFNNNNDNKNNESDKSVSNKTDSKSLDVRSDDKSGVESTAKEVETDEYKWGPNEGVYDPSTDEGNTSELIGFKYPQYFTRRYKQMGFKRAVNIIKDDLSLLKEGRIHRAPYEQPFPHQVDIAIFGGGIIGSSIAYFLKQRAPQSFTCAVIERDPTYTRASTTQSIGGIRQQFSLKENIMMSMYGIDFLRDVKKHLSVLDNEPPDVSFHPHGYLVLATNSGAQQLVENHKLQTDLGAYVELYTPDRLKEKFPWLNTDGIAIGSYGVQNEGWFDPWALLLAMKTKAQTLGVEYLQADILDFNIKSEVNVELSTDQSGDAIQRVNHVIVRQPDGYVKQLEFAMGIVCCGANSAFIADKLEYGKKRGIRSHLLPVEPRKRYVYVFNAPDGPGIDFPLLIDPSSAYCRREGLGGNFICGRNPSDSEEPDVSNLDVDYSYFDSHIYPQLAHRVPSFGSAKLKGAWSGYYEYNTLDQNPIIGRDLYYGICFRPVCWRPATD</sequence>
<dbReference type="InterPro" id="IPR006076">
    <property type="entry name" value="FAD-dep_OxRdtase"/>
</dbReference>
<dbReference type="PANTHER" id="PTHR13847">
    <property type="entry name" value="SARCOSINE DEHYDROGENASE-RELATED"/>
    <property type="match status" value="1"/>
</dbReference>
<feature type="region of interest" description="Disordered" evidence="4">
    <location>
        <begin position="1"/>
        <end position="65"/>
    </location>
</feature>
<gene>
    <name evidence="6" type="ORF">OSB1V03_LOCUS4760</name>
</gene>
<reference evidence="6" key="1">
    <citation type="submission" date="2020-11" db="EMBL/GenBank/DDBJ databases">
        <authorList>
            <person name="Tran Van P."/>
        </authorList>
    </citation>
    <scope>NUCLEOTIDE SEQUENCE</scope>
</reference>
<name>A0A7R9PX85_9ACAR</name>
<dbReference type="GO" id="GO:0032981">
    <property type="term" value="P:mitochondrial respiratory chain complex I assembly"/>
    <property type="evidence" value="ECO:0007669"/>
    <property type="project" value="TreeGrafter"/>
</dbReference>
<proteinExistence type="predicted"/>
<dbReference type="GO" id="GO:0005739">
    <property type="term" value="C:mitochondrion"/>
    <property type="evidence" value="ECO:0007669"/>
    <property type="project" value="GOC"/>
</dbReference>
<keyword evidence="1" id="KW-0560">Oxidoreductase</keyword>
<dbReference type="Proteomes" id="UP000759131">
    <property type="component" value="Unassembled WGS sequence"/>
</dbReference>
<evidence type="ECO:0000313" key="6">
    <source>
        <dbReference type="EMBL" id="CAD7624315.1"/>
    </source>
</evidence>
<evidence type="ECO:0000256" key="4">
    <source>
        <dbReference type="SAM" id="MobiDB-lite"/>
    </source>
</evidence>
<evidence type="ECO:0000256" key="1">
    <source>
        <dbReference type="ARBA" id="ARBA00023002"/>
    </source>
</evidence>
<dbReference type="EMBL" id="CAJPIZ010002243">
    <property type="protein sequence ID" value="CAG2104745.1"/>
    <property type="molecule type" value="Genomic_DNA"/>
</dbReference>
<dbReference type="Pfam" id="PF01266">
    <property type="entry name" value="DAO"/>
    <property type="match status" value="1"/>
</dbReference>
<evidence type="ECO:0000259" key="5">
    <source>
        <dbReference type="Pfam" id="PF01266"/>
    </source>
</evidence>
<feature type="domain" description="FAD dependent oxidoreductase" evidence="5">
    <location>
        <begin position="120"/>
        <end position="477"/>
    </location>
</feature>
<organism evidence="6">
    <name type="scientific">Medioppia subpectinata</name>
    <dbReference type="NCBI Taxonomy" id="1979941"/>
    <lineage>
        <taxon>Eukaryota</taxon>
        <taxon>Metazoa</taxon>
        <taxon>Ecdysozoa</taxon>
        <taxon>Arthropoda</taxon>
        <taxon>Chelicerata</taxon>
        <taxon>Arachnida</taxon>
        <taxon>Acari</taxon>
        <taxon>Acariformes</taxon>
        <taxon>Sarcoptiformes</taxon>
        <taxon>Oribatida</taxon>
        <taxon>Brachypylina</taxon>
        <taxon>Oppioidea</taxon>
        <taxon>Oppiidae</taxon>
        <taxon>Medioppia</taxon>
    </lineage>
</organism>
<dbReference type="Gene3D" id="3.30.9.10">
    <property type="entry name" value="D-Amino Acid Oxidase, subunit A, domain 2"/>
    <property type="match status" value="1"/>
</dbReference>
<dbReference type="Gene3D" id="3.50.50.60">
    <property type="entry name" value="FAD/NAD(P)-binding domain"/>
    <property type="match status" value="1"/>
</dbReference>
<evidence type="ECO:0000313" key="7">
    <source>
        <dbReference type="Proteomes" id="UP000759131"/>
    </source>
</evidence>
<evidence type="ECO:0000256" key="2">
    <source>
        <dbReference type="ARBA" id="ARBA00039785"/>
    </source>
</evidence>
<dbReference type="SUPFAM" id="SSF51905">
    <property type="entry name" value="FAD/NAD(P)-binding domain"/>
    <property type="match status" value="1"/>
</dbReference>
<comment type="function">
    <text evidence="3">Required for the assembly of the mitochondrial membrane respiratory chain NADH dehydrogenase (Complex I). Involved in mid-late stages of complex I assembly.</text>
</comment>
<accession>A0A7R9PX85</accession>
<dbReference type="InterPro" id="IPR036188">
    <property type="entry name" value="FAD/NAD-bd_sf"/>
</dbReference>
<dbReference type="GO" id="GO:0016491">
    <property type="term" value="F:oxidoreductase activity"/>
    <property type="evidence" value="ECO:0007669"/>
    <property type="project" value="UniProtKB-KW"/>
</dbReference>
<evidence type="ECO:0000256" key="3">
    <source>
        <dbReference type="ARBA" id="ARBA00046185"/>
    </source>
</evidence>
<dbReference type="AlphaFoldDB" id="A0A7R9PX85"/>
<dbReference type="PANTHER" id="PTHR13847:SF287">
    <property type="entry name" value="FAD-DEPENDENT OXIDOREDUCTASE DOMAIN-CONTAINING PROTEIN 1"/>
    <property type="match status" value="1"/>
</dbReference>
<dbReference type="EMBL" id="OC856818">
    <property type="protein sequence ID" value="CAD7624315.1"/>
    <property type="molecule type" value="Genomic_DNA"/>
</dbReference>
<protein>
    <recommendedName>
        <fullName evidence="2">FAD-dependent oxidoreductase domain-containing protein 1</fullName>
    </recommendedName>
</protein>
<feature type="compositionally biased region" description="Basic and acidic residues" evidence="4">
    <location>
        <begin position="9"/>
        <end position="49"/>
    </location>
</feature>